<dbReference type="InterPro" id="IPR012675">
    <property type="entry name" value="Beta-grasp_dom_sf"/>
</dbReference>
<dbReference type="RefSeq" id="WP_125241824.1">
    <property type="nucleotide sequence ID" value="NZ_RSED01000002.1"/>
</dbReference>
<dbReference type="OrthoDB" id="9801945at2"/>
<comment type="caution">
    <text evidence="1">The sequence shown here is derived from an EMBL/GenBank/DDBJ whole genome shotgun (WGS) entry which is preliminary data.</text>
</comment>
<evidence type="ECO:0000313" key="2">
    <source>
        <dbReference type="Proteomes" id="UP000269265"/>
    </source>
</evidence>
<dbReference type="InterPro" id="IPR003749">
    <property type="entry name" value="ThiS/MoaD-like"/>
</dbReference>
<sequence>MKISVRYFAKVREALGPGEDLSFEADGPATVGALRDWLAARSPRHGAALSHEQAVRTACDQVMCGADEALYDGAEVAFFPPVTGG</sequence>
<dbReference type="Pfam" id="PF02597">
    <property type="entry name" value="ThiS"/>
    <property type="match status" value="1"/>
</dbReference>
<dbReference type="Gene3D" id="3.10.20.30">
    <property type="match status" value="1"/>
</dbReference>
<reference evidence="1 2" key="1">
    <citation type="submission" date="2018-12" db="EMBL/GenBank/DDBJ databases">
        <title>The whole draft genome of Aquabacterium sp. SJQ9.</title>
        <authorList>
            <person name="Sun L."/>
            <person name="Gao X."/>
            <person name="Chen W."/>
            <person name="Huang K."/>
        </authorList>
    </citation>
    <scope>NUCLEOTIDE SEQUENCE [LARGE SCALE GENOMIC DNA]</scope>
    <source>
        <strain evidence="1 2">SJQ9</strain>
    </source>
</reference>
<dbReference type="EMBL" id="RSED01000002">
    <property type="protein sequence ID" value="RRS05917.1"/>
    <property type="molecule type" value="Genomic_DNA"/>
</dbReference>
<evidence type="ECO:0000313" key="1">
    <source>
        <dbReference type="EMBL" id="RRS05917.1"/>
    </source>
</evidence>
<dbReference type="CDD" id="cd00754">
    <property type="entry name" value="Ubl_MoaD"/>
    <property type="match status" value="1"/>
</dbReference>
<dbReference type="SUPFAM" id="SSF54285">
    <property type="entry name" value="MoaD/ThiS"/>
    <property type="match status" value="1"/>
</dbReference>
<dbReference type="Proteomes" id="UP000269265">
    <property type="component" value="Unassembled WGS sequence"/>
</dbReference>
<name>A0A3R8T7L0_9BURK</name>
<protein>
    <submittedName>
        <fullName evidence="1">MoaD/ThiS family protein</fullName>
    </submittedName>
</protein>
<gene>
    <name evidence="1" type="ORF">EIP75_03400</name>
</gene>
<dbReference type="AlphaFoldDB" id="A0A3R8T7L0"/>
<dbReference type="InterPro" id="IPR016155">
    <property type="entry name" value="Mopterin_synth/thiamin_S_b"/>
</dbReference>
<accession>A0A3R8T7L0</accession>
<organism evidence="1 2">
    <name type="scientific">Aquabacterium soli</name>
    <dbReference type="NCBI Taxonomy" id="2493092"/>
    <lineage>
        <taxon>Bacteria</taxon>
        <taxon>Pseudomonadati</taxon>
        <taxon>Pseudomonadota</taxon>
        <taxon>Betaproteobacteria</taxon>
        <taxon>Burkholderiales</taxon>
        <taxon>Aquabacterium</taxon>
    </lineage>
</organism>
<proteinExistence type="predicted"/>
<keyword evidence="2" id="KW-1185">Reference proteome</keyword>